<dbReference type="GO" id="GO:0005737">
    <property type="term" value="C:cytoplasm"/>
    <property type="evidence" value="ECO:0007669"/>
    <property type="project" value="TreeGrafter"/>
</dbReference>
<dbReference type="PROSITE" id="PS50012">
    <property type="entry name" value="RCC1_3"/>
    <property type="match status" value="2"/>
</dbReference>
<dbReference type="PROSITE" id="PS00626">
    <property type="entry name" value="RCC1_2"/>
    <property type="match status" value="1"/>
</dbReference>
<dbReference type="EMBL" id="CAJNIZ010002224">
    <property type="protein sequence ID" value="CAE7207805.1"/>
    <property type="molecule type" value="Genomic_DNA"/>
</dbReference>
<dbReference type="Pfam" id="PF00415">
    <property type="entry name" value="RCC1"/>
    <property type="match status" value="2"/>
</dbReference>
<proteinExistence type="predicted"/>
<protein>
    <submittedName>
        <fullName evidence="2">Herc4 protein</fullName>
    </submittedName>
</protein>
<evidence type="ECO:0000256" key="1">
    <source>
        <dbReference type="PROSITE-ProRule" id="PRU00235"/>
    </source>
</evidence>
<dbReference type="SUPFAM" id="SSF50985">
    <property type="entry name" value="RCC1/BLIP-II"/>
    <property type="match status" value="1"/>
</dbReference>
<evidence type="ECO:0000313" key="3">
    <source>
        <dbReference type="Proteomes" id="UP000649617"/>
    </source>
</evidence>
<dbReference type="OrthoDB" id="10256179at2759"/>
<keyword evidence="3" id="KW-1185">Reference proteome</keyword>
<dbReference type="AlphaFoldDB" id="A0A812JS28"/>
<dbReference type="GO" id="GO:0005085">
    <property type="term" value="F:guanyl-nucleotide exchange factor activity"/>
    <property type="evidence" value="ECO:0007669"/>
    <property type="project" value="TreeGrafter"/>
</dbReference>
<dbReference type="Gene3D" id="2.130.10.30">
    <property type="entry name" value="Regulator of chromosome condensation 1/beta-lactamase-inhibitor protein II"/>
    <property type="match status" value="1"/>
</dbReference>
<dbReference type="Proteomes" id="UP000649617">
    <property type="component" value="Unassembled WGS sequence"/>
</dbReference>
<dbReference type="PANTHER" id="PTHR45982:SF1">
    <property type="entry name" value="REGULATOR OF CHROMOSOME CONDENSATION"/>
    <property type="match status" value="1"/>
</dbReference>
<gene>
    <name evidence="2" type="primary">Herc4</name>
    <name evidence="2" type="ORF">SPIL2461_LOCUS2085</name>
</gene>
<feature type="repeat" description="RCC1" evidence="1">
    <location>
        <begin position="5"/>
        <end position="64"/>
    </location>
</feature>
<sequence>MSSHGEIWVWGRNDYGQLGMGFEVMRMREFCVHYPFLMRNLPMEGHVLRDFACGDHHIVAVTSAGAIYEWGDRQYFEPTSITLPSRYQEGLKGIWKVAAGASCSFALSMDGSLYSWGRKSSGCLALGDSCDDWVRRPVQIPRP</sequence>
<accession>A0A812JS28</accession>
<name>A0A812JS28_SYMPI</name>
<evidence type="ECO:0000313" key="2">
    <source>
        <dbReference type="EMBL" id="CAE7207805.1"/>
    </source>
</evidence>
<comment type="caution">
    <text evidence="2">The sequence shown here is derived from an EMBL/GenBank/DDBJ whole genome shotgun (WGS) entry which is preliminary data.</text>
</comment>
<organism evidence="2 3">
    <name type="scientific">Symbiodinium pilosum</name>
    <name type="common">Dinoflagellate</name>
    <dbReference type="NCBI Taxonomy" id="2952"/>
    <lineage>
        <taxon>Eukaryota</taxon>
        <taxon>Sar</taxon>
        <taxon>Alveolata</taxon>
        <taxon>Dinophyceae</taxon>
        <taxon>Suessiales</taxon>
        <taxon>Symbiodiniaceae</taxon>
        <taxon>Symbiodinium</taxon>
    </lineage>
</organism>
<dbReference type="InterPro" id="IPR000408">
    <property type="entry name" value="Reg_chr_condens"/>
</dbReference>
<feature type="repeat" description="RCC1" evidence="1">
    <location>
        <begin position="111"/>
        <end position="143"/>
    </location>
</feature>
<reference evidence="2" key="1">
    <citation type="submission" date="2021-02" db="EMBL/GenBank/DDBJ databases">
        <authorList>
            <person name="Dougan E. K."/>
            <person name="Rhodes N."/>
            <person name="Thang M."/>
            <person name="Chan C."/>
        </authorList>
    </citation>
    <scope>NUCLEOTIDE SEQUENCE</scope>
</reference>
<dbReference type="InterPro" id="IPR009091">
    <property type="entry name" value="RCC1/BLIP-II"/>
</dbReference>
<dbReference type="PANTHER" id="PTHR45982">
    <property type="entry name" value="REGULATOR OF CHROMOSOME CONDENSATION"/>
    <property type="match status" value="1"/>
</dbReference>
<dbReference type="InterPro" id="IPR051553">
    <property type="entry name" value="Ran_GTPase-activating"/>
</dbReference>